<proteinExistence type="predicted"/>
<comment type="caution">
    <text evidence="1">The sequence shown here is derived from an EMBL/GenBank/DDBJ whole genome shotgun (WGS) entry which is preliminary data.</text>
</comment>
<reference evidence="1" key="2">
    <citation type="submission" date="2021-08" db="EMBL/GenBank/DDBJ databases">
        <authorList>
            <person name="Tani A."/>
            <person name="Ola A."/>
            <person name="Ogura Y."/>
            <person name="Katsura K."/>
            <person name="Hayashi T."/>
        </authorList>
    </citation>
    <scope>NUCLEOTIDE SEQUENCE</scope>
    <source>
        <strain evidence="1">DSM 17168</strain>
    </source>
</reference>
<dbReference type="Proteomes" id="UP001055153">
    <property type="component" value="Unassembled WGS sequence"/>
</dbReference>
<accession>A0ABQ4SLD6</accession>
<sequence>MTGMADRPTIGELLVLRIVTHHELQAVIAGFMANPQPGWWEITDGVSVDIMAAINAHPHVRAWISQSEATLATHELAIRTVILLARPA</sequence>
<evidence type="ECO:0000313" key="1">
    <source>
        <dbReference type="EMBL" id="GJE04034.1"/>
    </source>
</evidence>
<protein>
    <submittedName>
        <fullName evidence="1">Uncharacterized protein</fullName>
    </submittedName>
</protein>
<organism evidence="1 2">
    <name type="scientific">Methylobacterium isbiliense</name>
    <dbReference type="NCBI Taxonomy" id="315478"/>
    <lineage>
        <taxon>Bacteria</taxon>
        <taxon>Pseudomonadati</taxon>
        <taxon>Pseudomonadota</taxon>
        <taxon>Alphaproteobacteria</taxon>
        <taxon>Hyphomicrobiales</taxon>
        <taxon>Methylobacteriaceae</taxon>
        <taxon>Methylobacterium</taxon>
    </lineage>
</organism>
<evidence type="ECO:0000313" key="2">
    <source>
        <dbReference type="Proteomes" id="UP001055153"/>
    </source>
</evidence>
<dbReference type="RefSeq" id="WP_238241404.1">
    <property type="nucleotide sequence ID" value="NZ_BPQQ01000099.1"/>
</dbReference>
<keyword evidence="2" id="KW-1185">Reference proteome</keyword>
<name>A0ABQ4SLD6_9HYPH</name>
<gene>
    <name evidence="1" type="ORF">GMJLKIPL_5994</name>
</gene>
<reference evidence="1" key="1">
    <citation type="journal article" date="2021" name="Front. Microbiol.">
        <title>Comprehensive Comparative Genomics and Phenotyping of Methylobacterium Species.</title>
        <authorList>
            <person name="Alessa O."/>
            <person name="Ogura Y."/>
            <person name="Fujitani Y."/>
            <person name="Takami H."/>
            <person name="Hayashi T."/>
            <person name="Sahin N."/>
            <person name="Tani A."/>
        </authorList>
    </citation>
    <scope>NUCLEOTIDE SEQUENCE</scope>
    <source>
        <strain evidence="1">DSM 17168</strain>
    </source>
</reference>
<dbReference type="EMBL" id="BPQQ01000099">
    <property type="protein sequence ID" value="GJE04034.1"/>
    <property type="molecule type" value="Genomic_DNA"/>
</dbReference>